<dbReference type="EMBL" id="MN740878">
    <property type="protein sequence ID" value="QHU16245.1"/>
    <property type="molecule type" value="Genomic_DNA"/>
</dbReference>
<accession>A0A6C0KDY7</accession>
<evidence type="ECO:0000313" key="1">
    <source>
        <dbReference type="EMBL" id="QHU16245.1"/>
    </source>
</evidence>
<dbReference type="AlphaFoldDB" id="A0A6C0KDY7"/>
<organism evidence="1">
    <name type="scientific">viral metagenome</name>
    <dbReference type="NCBI Taxonomy" id="1070528"/>
    <lineage>
        <taxon>unclassified sequences</taxon>
        <taxon>metagenomes</taxon>
        <taxon>organismal metagenomes</taxon>
    </lineage>
</organism>
<protein>
    <submittedName>
        <fullName evidence="1">Uncharacterized protein</fullName>
    </submittedName>
</protein>
<proteinExistence type="predicted"/>
<name>A0A6C0KDY7_9ZZZZ</name>
<reference evidence="1" key="1">
    <citation type="journal article" date="2020" name="Nature">
        <title>Giant virus diversity and host interactions through global metagenomics.</title>
        <authorList>
            <person name="Schulz F."/>
            <person name="Roux S."/>
            <person name="Paez-Espino D."/>
            <person name="Jungbluth S."/>
            <person name="Walsh D.A."/>
            <person name="Denef V.J."/>
            <person name="McMahon K.D."/>
            <person name="Konstantinidis K.T."/>
            <person name="Eloe-Fadrosh E.A."/>
            <person name="Kyrpides N.C."/>
            <person name="Woyke T."/>
        </authorList>
    </citation>
    <scope>NUCLEOTIDE SEQUENCE</scope>
    <source>
        <strain evidence="1">GVMAG-S-3300011013-78</strain>
    </source>
</reference>
<sequence>MTECCLYQCCQCLCTTTTSSDGGVSTTTTTCSYSLCYDFIKSGHPLNIGINCPPSYFSPLKENNLCTKEPNLKYVSSNNKKMHVNDWV</sequence>